<dbReference type="KEGG" id="ade:Adeh_0059"/>
<evidence type="ECO:0000259" key="1">
    <source>
        <dbReference type="Pfam" id="PF01878"/>
    </source>
</evidence>
<dbReference type="CDD" id="cd21133">
    <property type="entry name" value="EVE"/>
    <property type="match status" value="1"/>
</dbReference>
<dbReference type="AlphaFoldDB" id="Q2IM08"/>
<dbReference type="PANTHER" id="PTHR14087:SF7">
    <property type="entry name" value="THYMOCYTE NUCLEAR PROTEIN 1"/>
    <property type="match status" value="1"/>
</dbReference>
<evidence type="ECO:0000313" key="2">
    <source>
        <dbReference type="EMBL" id="ABC79837.1"/>
    </source>
</evidence>
<sequence length="154" mass="16569">MPRLTSPRMAYWLLKTEPGTYAWSDLVADGTTPWTGVANPQAQANLRAMKAGDRAIVYHSGEKRAVGIAEVVRTAYPDPTAGGELVCVDVKAVEPLPAPVPLEALKLEPAFEGSVLLRQGRLSVVPLAPAEWRDLAALADVIARTGGLRRKARF</sequence>
<feature type="domain" description="EVE" evidence="1">
    <location>
        <begin position="10"/>
        <end position="136"/>
    </location>
</feature>
<dbReference type="SUPFAM" id="SSF88697">
    <property type="entry name" value="PUA domain-like"/>
    <property type="match status" value="1"/>
</dbReference>
<dbReference type="STRING" id="290397.Adeh_0059"/>
<dbReference type="InterPro" id="IPR047197">
    <property type="entry name" value="THYN1-like_EVE"/>
</dbReference>
<reference evidence="2 3" key="1">
    <citation type="submission" date="2006-01" db="EMBL/GenBank/DDBJ databases">
        <title>Complete sequence of Anaeromyxobacter dehalogenans 2CP-C.</title>
        <authorList>
            <consortium name="US DOE Joint Genome Institute"/>
            <person name="Copeland A."/>
            <person name="Lucas S."/>
            <person name="Lapidus A."/>
            <person name="Barry K."/>
            <person name="Detter J.C."/>
            <person name="Glavina T."/>
            <person name="Hammon N."/>
            <person name="Israni S."/>
            <person name="Pitluck S."/>
            <person name="Brettin T."/>
            <person name="Bruce D."/>
            <person name="Han C."/>
            <person name="Tapia R."/>
            <person name="Gilna P."/>
            <person name="Kiss H."/>
            <person name="Schmutz J."/>
            <person name="Larimer F."/>
            <person name="Land M."/>
            <person name="Kyrpides N."/>
            <person name="Anderson I."/>
            <person name="Sanford R.A."/>
            <person name="Ritalahti K.M."/>
            <person name="Thomas H.S."/>
            <person name="Kirby J.R."/>
            <person name="Zhulin I.B."/>
            <person name="Loeffler F.E."/>
            <person name="Richardson P."/>
        </authorList>
    </citation>
    <scope>NUCLEOTIDE SEQUENCE [LARGE SCALE GENOMIC DNA]</scope>
    <source>
        <strain evidence="2 3">2CP-C</strain>
    </source>
</reference>
<dbReference type="EMBL" id="CP000251">
    <property type="protein sequence ID" value="ABC79837.1"/>
    <property type="molecule type" value="Genomic_DNA"/>
</dbReference>
<name>Q2IM08_ANADE</name>
<gene>
    <name evidence="2" type="ordered locus">Adeh_0059</name>
</gene>
<dbReference type="InterPro" id="IPR015947">
    <property type="entry name" value="PUA-like_sf"/>
</dbReference>
<dbReference type="PANTHER" id="PTHR14087">
    <property type="entry name" value="THYMOCYTE NUCLEAR PROTEIN 1"/>
    <property type="match status" value="1"/>
</dbReference>
<dbReference type="eggNOG" id="COG2947">
    <property type="taxonomic scope" value="Bacteria"/>
</dbReference>
<dbReference type="Proteomes" id="UP000001935">
    <property type="component" value="Chromosome"/>
</dbReference>
<proteinExistence type="predicted"/>
<dbReference type="Pfam" id="PF01878">
    <property type="entry name" value="EVE"/>
    <property type="match status" value="1"/>
</dbReference>
<dbReference type="InterPro" id="IPR002740">
    <property type="entry name" value="EVE_domain"/>
</dbReference>
<dbReference type="HOGENOM" id="CLU_041799_2_1_7"/>
<accession>Q2IM08</accession>
<dbReference type="Gene3D" id="3.10.590.10">
    <property type="entry name" value="ph1033 like domains"/>
    <property type="match status" value="1"/>
</dbReference>
<evidence type="ECO:0000313" key="3">
    <source>
        <dbReference type="Proteomes" id="UP000001935"/>
    </source>
</evidence>
<dbReference type="InterPro" id="IPR052181">
    <property type="entry name" value="5hmC_binding"/>
</dbReference>
<protein>
    <recommendedName>
        <fullName evidence="1">EVE domain-containing protein</fullName>
    </recommendedName>
</protein>
<organism evidence="2 3">
    <name type="scientific">Anaeromyxobacter dehalogenans (strain 2CP-C)</name>
    <dbReference type="NCBI Taxonomy" id="290397"/>
    <lineage>
        <taxon>Bacteria</taxon>
        <taxon>Pseudomonadati</taxon>
        <taxon>Myxococcota</taxon>
        <taxon>Myxococcia</taxon>
        <taxon>Myxococcales</taxon>
        <taxon>Cystobacterineae</taxon>
        <taxon>Anaeromyxobacteraceae</taxon>
        <taxon>Anaeromyxobacter</taxon>
    </lineage>
</organism>